<keyword evidence="2 10" id="KW-0723">Serine/threonine-protein kinase</keyword>
<dbReference type="PROSITE" id="PS50011">
    <property type="entry name" value="PROTEIN_KINASE_DOM"/>
    <property type="match status" value="1"/>
</dbReference>
<dbReference type="EMBL" id="DRCV01000245">
    <property type="protein sequence ID" value="HDK38468.1"/>
    <property type="molecule type" value="Genomic_DNA"/>
</dbReference>
<accession>A0A831NSL7</accession>
<keyword evidence="5 10" id="KW-0418">Kinase</keyword>
<evidence type="ECO:0000256" key="7">
    <source>
        <dbReference type="PROSITE-ProRule" id="PRU10141"/>
    </source>
</evidence>
<dbReference type="Gene3D" id="1.10.510.10">
    <property type="entry name" value="Transferase(Phosphotransferase) domain 1"/>
    <property type="match status" value="1"/>
</dbReference>
<name>A0A831NSL7_9GAMM</name>
<dbReference type="FunFam" id="1.10.510.10:FF:000021">
    <property type="entry name" value="Serine/threonine protein kinase"/>
    <property type="match status" value="1"/>
</dbReference>
<dbReference type="InterPro" id="IPR017441">
    <property type="entry name" value="Protein_kinase_ATP_BS"/>
</dbReference>
<dbReference type="CDD" id="cd14014">
    <property type="entry name" value="STKc_PknB_like"/>
    <property type="match status" value="1"/>
</dbReference>
<feature type="compositionally biased region" description="Polar residues" evidence="8">
    <location>
        <begin position="389"/>
        <end position="406"/>
    </location>
</feature>
<proteinExistence type="predicted"/>
<feature type="domain" description="Protein kinase" evidence="9">
    <location>
        <begin position="44"/>
        <end position="295"/>
    </location>
</feature>
<dbReference type="PANTHER" id="PTHR43289:SF6">
    <property type="entry name" value="SERINE_THREONINE-PROTEIN KINASE NEKL-3"/>
    <property type="match status" value="1"/>
</dbReference>
<dbReference type="InterPro" id="IPR011009">
    <property type="entry name" value="Kinase-like_dom_sf"/>
</dbReference>
<keyword evidence="6 7" id="KW-0067">ATP-binding</keyword>
<dbReference type="Proteomes" id="UP000885822">
    <property type="component" value="Unassembled WGS sequence"/>
</dbReference>
<dbReference type="PROSITE" id="PS00107">
    <property type="entry name" value="PROTEIN_KINASE_ATP"/>
    <property type="match status" value="1"/>
</dbReference>
<dbReference type="EC" id="2.7.11.1" evidence="1"/>
<evidence type="ECO:0000256" key="6">
    <source>
        <dbReference type="ARBA" id="ARBA00022840"/>
    </source>
</evidence>
<keyword evidence="3" id="KW-0808">Transferase</keyword>
<dbReference type="SMART" id="SM00220">
    <property type="entry name" value="S_TKc"/>
    <property type="match status" value="1"/>
</dbReference>
<dbReference type="Pfam" id="PF00069">
    <property type="entry name" value="Pkinase"/>
    <property type="match status" value="1"/>
</dbReference>
<dbReference type="InterPro" id="IPR000719">
    <property type="entry name" value="Prot_kinase_dom"/>
</dbReference>
<evidence type="ECO:0000313" key="10">
    <source>
        <dbReference type="EMBL" id="HDK38468.1"/>
    </source>
</evidence>
<gene>
    <name evidence="10" type="ORF">ENG92_05580</name>
</gene>
<evidence type="ECO:0000256" key="5">
    <source>
        <dbReference type="ARBA" id="ARBA00022777"/>
    </source>
</evidence>
<evidence type="ECO:0000256" key="2">
    <source>
        <dbReference type="ARBA" id="ARBA00022527"/>
    </source>
</evidence>
<feature type="binding site" evidence="7">
    <location>
        <position position="73"/>
    </location>
    <ligand>
        <name>ATP</name>
        <dbReference type="ChEBI" id="CHEBI:30616"/>
    </ligand>
</feature>
<dbReference type="InterPro" id="IPR008271">
    <property type="entry name" value="Ser/Thr_kinase_AS"/>
</dbReference>
<sequence length="528" mass="57995">MANLPGKKLHLHQGTICPFGERNISSSTKPAMDADLSAIHIPGYQLLKLIGKGASATVYLALQESLNRQVALKILQKFNCPAQAVRFFKEGQMVASMNHPNIITTYDIGSAGSQQFIAMEYLDGGSLRDRIAKGLSPDDALDIIQAIGSALESVHQKGIVHRDIKPENILFHKNGIPKITDFGVAKELDRDMNLTLDGTALGSPYYLSPEQAEGKDLDGRSDIYALGVILFELLARRKPYVGDSQIEVIFGHMNQSIPALPKQHGQYQELVEKMMAKNPDERLASAREMLDHLNRLRGLTDHRPNRKSADLNRNGKFFAMLRNSRLISLVRNHPLLFSMSGIILLLAITILVLNTPSPQTLNTTISSKTKSSTEVSETLVASDRITARPTENTNQNQTAESLSPTPSADTLYYTAIDPNNTASFKANRATSDFSETSDNTDKILATSTIDMTTGGVRDADTDATREERIESLLKKADAALKEYRLTRPKSDNAYLYYNEILKLDPGNKKAASGINKLAGVYGVLSDHA</sequence>
<dbReference type="PANTHER" id="PTHR43289">
    <property type="entry name" value="MITOGEN-ACTIVATED PROTEIN KINASE KINASE KINASE 20-RELATED"/>
    <property type="match status" value="1"/>
</dbReference>
<evidence type="ECO:0000256" key="3">
    <source>
        <dbReference type="ARBA" id="ARBA00022679"/>
    </source>
</evidence>
<protein>
    <recommendedName>
        <fullName evidence="1">non-specific serine/threonine protein kinase</fullName>
        <ecNumber evidence="1">2.7.11.1</ecNumber>
    </recommendedName>
</protein>
<dbReference type="GO" id="GO:0005524">
    <property type="term" value="F:ATP binding"/>
    <property type="evidence" value="ECO:0007669"/>
    <property type="project" value="UniProtKB-UniRule"/>
</dbReference>
<evidence type="ECO:0000256" key="4">
    <source>
        <dbReference type="ARBA" id="ARBA00022741"/>
    </source>
</evidence>
<evidence type="ECO:0000256" key="8">
    <source>
        <dbReference type="SAM" id="MobiDB-lite"/>
    </source>
</evidence>
<keyword evidence="4 7" id="KW-0547">Nucleotide-binding</keyword>
<dbReference type="PROSITE" id="PS00108">
    <property type="entry name" value="PROTEIN_KINASE_ST"/>
    <property type="match status" value="1"/>
</dbReference>
<dbReference type="AlphaFoldDB" id="A0A831NSL7"/>
<dbReference type="SUPFAM" id="SSF56112">
    <property type="entry name" value="Protein kinase-like (PK-like)"/>
    <property type="match status" value="1"/>
</dbReference>
<dbReference type="GO" id="GO:0004674">
    <property type="term" value="F:protein serine/threonine kinase activity"/>
    <property type="evidence" value="ECO:0007669"/>
    <property type="project" value="UniProtKB-KW"/>
</dbReference>
<comment type="caution">
    <text evidence="10">The sequence shown here is derived from an EMBL/GenBank/DDBJ whole genome shotgun (WGS) entry which is preliminary data.</text>
</comment>
<organism evidence="10">
    <name type="scientific">Thiolapillus brandeum</name>
    <dbReference type="NCBI Taxonomy" id="1076588"/>
    <lineage>
        <taxon>Bacteria</taxon>
        <taxon>Pseudomonadati</taxon>
        <taxon>Pseudomonadota</taxon>
        <taxon>Gammaproteobacteria</taxon>
        <taxon>Chromatiales</taxon>
        <taxon>Sedimenticolaceae</taxon>
        <taxon>Thiolapillus</taxon>
    </lineage>
</organism>
<evidence type="ECO:0000259" key="9">
    <source>
        <dbReference type="PROSITE" id="PS50011"/>
    </source>
</evidence>
<feature type="region of interest" description="Disordered" evidence="8">
    <location>
        <begin position="384"/>
        <end position="406"/>
    </location>
</feature>
<evidence type="ECO:0000256" key="1">
    <source>
        <dbReference type="ARBA" id="ARBA00012513"/>
    </source>
</evidence>
<feature type="non-terminal residue" evidence="10">
    <location>
        <position position="528"/>
    </location>
</feature>
<reference evidence="10" key="1">
    <citation type="journal article" date="2020" name="mSystems">
        <title>Genome- and Community-Level Interaction Insights into Carbon Utilization and Element Cycling Functions of Hydrothermarchaeota in Hydrothermal Sediment.</title>
        <authorList>
            <person name="Zhou Z."/>
            <person name="Liu Y."/>
            <person name="Xu W."/>
            <person name="Pan J."/>
            <person name="Luo Z.H."/>
            <person name="Li M."/>
        </authorList>
    </citation>
    <scope>NUCLEOTIDE SEQUENCE [LARGE SCALE GENOMIC DNA]</scope>
    <source>
        <strain evidence="10">HyVt-26</strain>
    </source>
</reference>